<gene>
    <name evidence="2" type="ORF">LSALG_LOCUS27806</name>
</gene>
<proteinExistence type="predicted"/>
<evidence type="ECO:0000313" key="2">
    <source>
        <dbReference type="EMBL" id="CAI9288513.1"/>
    </source>
</evidence>
<dbReference type="AlphaFoldDB" id="A0AA35ZAA2"/>
<dbReference type="Proteomes" id="UP001177003">
    <property type="component" value="Chromosome 5"/>
</dbReference>
<keyword evidence="1" id="KW-0175">Coiled coil</keyword>
<protein>
    <submittedName>
        <fullName evidence="2">Uncharacterized protein</fullName>
    </submittedName>
</protein>
<accession>A0AA35ZAA2</accession>
<evidence type="ECO:0000313" key="3">
    <source>
        <dbReference type="Proteomes" id="UP001177003"/>
    </source>
</evidence>
<feature type="coiled-coil region" evidence="1">
    <location>
        <begin position="113"/>
        <end position="140"/>
    </location>
</feature>
<dbReference type="EMBL" id="OX465081">
    <property type="protein sequence ID" value="CAI9288513.1"/>
    <property type="molecule type" value="Genomic_DNA"/>
</dbReference>
<organism evidence="2 3">
    <name type="scientific">Lactuca saligna</name>
    <name type="common">Willowleaf lettuce</name>
    <dbReference type="NCBI Taxonomy" id="75948"/>
    <lineage>
        <taxon>Eukaryota</taxon>
        <taxon>Viridiplantae</taxon>
        <taxon>Streptophyta</taxon>
        <taxon>Embryophyta</taxon>
        <taxon>Tracheophyta</taxon>
        <taxon>Spermatophyta</taxon>
        <taxon>Magnoliopsida</taxon>
        <taxon>eudicotyledons</taxon>
        <taxon>Gunneridae</taxon>
        <taxon>Pentapetalae</taxon>
        <taxon>asterids</taxon>
        <taxon>campanulids</taxon>
        <taxon>Asterales</taxon>
        <taxon>Asteraceae</taxon>
        <taxon>Cichorioideae</taxon>
        <taxon>Cichorieae</taxon>
        <taxon>Lactucinae</taxon>
        <taxon>Lactuca</taxon>
    </lineage>
</organism>
<sequence length="268" mass="30935">MLIYANSMVIEESTKAVQASNKKITEVVNKVLLLQFRVKEFMANLRASADKIRTDMNMVIKAFGSSLKAEREDLSKIRGDIKLDNVDQNSTITTQLDNLKPNMVAENKIMDALAEQTQKAKVLTENLKHAKLEVDKLQEEKISIKAFYSEIHQRLLIIVETRSHPFNDTRGGKSGHRVLFLSKTTRHDTTRSQLDGYRDRLNSEQKTNSEAFKEPKDIQDFPRGLIDKEYWSIVYKKNEDGVLKNHMFFLRNKHLYSTSTMNQILTRA</sequence>
<evidence type="ECO:0000256" key="1">
    <source>
        <dbReference type="SAM" id="Coils"/>
    </source>
</evidence>
<name>A0AA35ZAA2_LACSI</name>
<keyword evidence="3" id="KW-1185">Reference proteome</keyword>
<reference evidence="2" key="1">
    <citation type="submission" date="2023-04" db="EMBL/GenBank/DDBJ databases">
        <authorList>
            <person name="Vijverberg K."/>
            <person name="Xiong W."/>
            <person name="Schranz E."/>
        </authorList>
    </citation>
    <scope>NUCLEOTIDE SEQUENCE</scope>
</reference>